<protein>
    <submittedName>
        <fullName evidence="1">Uncharacterized protein</fullName>
    </submittedName>
</protein>
<dbReference type="OrthoDB" id="6258448at2759"/>
<keyword evidence="2" id="KW-1185">Reference proteome</keyword>
<dbReference type="Proteomes" id="UP000272942">
    <property type="component" value="Unassembled WGS sequence"/>
</dbReference>
<dbReference type="EMBL" id="UZAN01044047">
    <property type="protein sequence ID" value="VDP79912.1"/>
    <property type="molecule type" value="Genomic_DNA"/>
</dbReference>
<proteinExistence type="predicted"/>
<reference evidence="1 2" key="1">
    <citation type="submission" date="2018-11" db="EMBL/GenBank/DDBJ databases">
        <authorList>
            <consortium name="Pathogen Informatics"/>
        </authorList>
    </citation>
    <scope>NUCLEOTIDE SEQUENCE [LARGE SCALE GENOMIC DNA]</scope>
    <source>
        <strain evidence="1 2">Egypt</strain>
    </source>
</reference>
<dbReference type="AlphaFoldDB" id="A0A3P8FU66"/>
<evidence type="ECO:0000313" key="2">
    <source>
        <dbReference type="Proteomes" id="UP000272942"/>
    </source>
</evidence>
<accession>A0A3P8FU66</accession>
<sequence>MESPEVLAQCALNAPGPYGRILTENGLPDRPRLTAQQKIFQLLLDCISQIAEKEQRDAIVNFRETPDNPESPTILHRLIAAHSDRYDLTWSIDQLMRAGADPLIKANLHDNRGSEVSRLSCLQQAACSIDFVRLLPILLQSLNMKHVTVRSHLEERFFYAGRSMCVREQLDALSQFDGLTPGSISVAKNSSLLHTITPVPATSIFLVDLAGISCECGQLQC</sequence>
<gene>
    <name evidence="1" type="ORF">ECPE_LOCUS7008</name>
</gene>
<name>A0A3P8FU66_9TREM</name>
<organism evidence="1 2">
    <name type="scientific">Echinostoma caproni</name>
    <dbReference type="NCBI Taxonomy" id="27848"/>
    <lineage>
        <taxon>Eukaryota</taxon>
        <taxon>Metazoa</taxon>
        <taxon>Spiralia</taxon>
        <taxon>Lophotrochozoa</taxon>
        <taxon>Platyhelminthes</taxon>
        <taxon>Trematoda</taxon>
        <taxon>Digenea</taxon>
        <taxon>Plagiorchiida</taxon>
        <taxon>Echinostomata</taxon>
        <taxon>Echinostomatoidea</taxon>
        <taxon>Echinostomatidae</taxon>
        <taxon>Echinostoma</taxon>
    </lineage>
</organism>
<evidence type="ECO:0000313" key="1">
    <source>
        <dbReference type="EMBL" id="VDP79912.1"/>
    </source>
</evidence>